<sequence length="152" mass="16765">MGRLKATIHSNDQHLMLLYVPSREVVWGRPGGRPKGIKTIKGTLVVGFDSDANGDVTTVKLKDGRVLDADIVVVGVGGLMGTSKQASRYLRGRRCGTFPLKLYNEIKRVKHVDHARKSAEQAVKAIKASKEGGSIEPYDYLPYFYSRSFNVS</sequence>
<dbReference type="GO" id="GO:0016651">
    <property type="term" value="F:oxidoreductase activity, acting on NAD(P)H"/>
    <property type="evidence" value="ECO:0007669"/>
    <property type="project" value="TreeGrafter"/>
</dbReference>
<proteinExistence type="predicted"/>
<gene>
    <name evidence="4" type="ORF">QJS10_CPB19g00352</name>
</gene>
<evidence type="ECO:0000256" key="1">
    <source>
        <dbReference type="ARBA" id="ARBA00022630"/>
    </source>
</evidence>
<dbReference type="SUPFAM" id="SSF51905">
    <property type="entry name" value="FAD/NAD(P)-binding domain"/>
    <property type="match status" value="1"/>
</dbReference>
<keyword evidence="1" id="KW-0285">Flavoprotein</keyword>
<dbReference type="InterPro" id="IPR050446">
    <property type="entry name" value="FAD-oxidoreductase/Apoptosis"/>
</dbReference>
<organism evidence="4 5">
    <name type="scientific">Acorus calamus</name>
    <name type="common">Sweet flag</name>
    <dbReference type="NCBI Taxonomy" id="4465"/>
    <lineage>
        <taxon>Eukaryota</taxon>
        <taxon>Viridiplantae</taxon>
        <taxon>Streptophyta</taxon>
        <taxon>Embryophyta</taxon>
        <taxon>Tracheophyta</taxon>
        <taxon>Spermatophyta</taxon>
        <taxon>Magnoliopsida</taxon>
        <taxon>Liliopsida</taxon>
        <taxon>Acoraceae</taxon>
        <taxon>Acorus</taxon>
    </lineage>
</organism>
<evidence type="ECO:0000256" key="2">
    <source>
        <dbReference type="ARBA" id="ARBA00022827"/>
    </source>
</evidence>
<comment type="caution">
    <text evidence="4">The sequence shown here is derived from an EMBL/GenBank/DDBJ whole genome shotgun (WGS) entry which is preliminary data.</text>
</comment>
<evidence type="ECO:0000313" key="4">
    <source>
        <dbReference type="EMBL" id="KAK1287824.1"/>
    </source>
</evidence>
<dbReference type="InterPro" id="IPR036188">
    <property type="entry name" value="FAD/NAD-bd_sf"/>
</dbReference>
<dbReference type="AlphaFoldDB" id="A0AAV9CHJ5"/>
<reference evidence="4" key="1">
    <citation type="journal article" date="2023" name="Nat. Commun.">
        <title>Diploid and tetraploid genomes of Acorus and the evolution of monocots.</title>
        <authorList>
            <person name="Ma L."/>
            <person name="Liu K.W."/>
            <person name="Li Z."/>
            <person name="Hsiao Y.Y."/>
            <person name="Qi Y."/>
            <person name="Fu T."/>
            <person name="Tang G.D."/>
            <person name="Zhang D."/>
            <person name="Sun W.H."/>
            <person name="Liu D.K."/>
            <person name="Li Y."/>
            <person name="Chen G.Z."/>
            <person name="Liu X.D."/>
            <person name="Liao X.Y."/>
            <person name="Jiang Y.T."/>
            <person name="Yu X."/>
            <person name="Hao Y."/>
            <person name="Huang J."/>
            <person name="Zhao X.W."/>
            <person name="Ke S."/>
            <person name="Chen Y.Y."/>
            <person name="Wu W.L."/>
            <person name="Hsu J.L."/>
            <person name="Lin Y.F."/>
            <person name="Huang M.D."/>
            <person name="Li C.Y."/>
            <person name="Huang L."/>
            <person name="Wang Z.W."/>
            <person name="Zhao X."/>
            <person name="Zhong W.Y."/>
            <person name="Peng D.H."/>
            <person name="Ahmad S."/>
            <person name="Lan S."/>
            <person name="Zhang J.S."/>
            <person name="Tsai W.C."/>
            <person name="Van de Peer Y."/>
            <person name="Liu Z.J."/>
        </authorList>
    </citation>
    <scope>NUCLEOTIDE SEQUENCE</scope>
    <source>
        <strain evidence="4">CP</strain>
    </source>
</reference>
<dbReference type="PANTHER" id="PTHR43557:SF5">
    <property type="entry name" value="MONODEHYDROASCORBATE REDUCTASE 1, PEROXISOMAL"/>
    <property type="match status" value="1"/>
</dbReference>
<dbReference type="Gene3D" id="3.50.50.60">
    <property type="entry name" value="FAD/NAD(P)-binding domain"/>
    <property type="match status" value="1"/>
</dbReference>
<name>A0AAV9CHJ5_ACOCL</name>
<keyword evidence="5" id="KW-1185">Reference proteome</keyword>
<evidence type="ECO:0000313" key="5">
    <source>
        <dbReference type="Proteomes" id="UP001180020"/>
    </source>
</evidence>
<dbReference type="Proteomes" id="UP001180020">
    <property type="component" value="Unassembled WGS sequence"/>
</dbReference>
<reference evidence="4" key="2">
    <citation type="submission" date="2023-06" db="EMBL/GenBank/DDBJ databases">
        <authorList>
            <person name="Ma L."/>
            <person name="Liu K.-W."/>
            <person name="Li Z."/>
            <person name="Hsiao Y.-Y."/>
            <person name="Qi Y."/>
            <person name="Fu T."/>
            <person name="Tang G."/>
            <person name="Zhang D."/>
            <person name="Sun W.-H."/>
            <person name="Liu D.-K."/>
            <person name="Li Y."/>
            <person name="Chen G.-Z."/>
            <person name="Liu X.-D."/>
            <person name="Liao X.-Y."/>
            <person name="Jiang Y.-T."/>
            <person name="Yu X."/>
            <person name="Hao Y."/>
            <person name="Huang J."/>
            <person name="Zhao X.-W."/>
            <person name="Ke S."/>
            <person name="Chen Y.-Y."/>
            <person name="Wu W.-L."/>
            <person name="Hsu J.-L."/>
            <person name="Lin Y.-F."/>
            <person name="Huang M.-D."/>
            <person name="Li C.-Y."/>
            <person name="Huang L."/>
            <person name="Wang Z.-W."/>
            <person name="Zhao X."/>
            <person name="Zhong W.-Y."/>
            <person name="Peng D.-H."/>
            <person name="Ahmad S."/>
            <person name="Lan S."/>
            <person name="Zhang J.-S."/>
            <person name="Tsai W.-C."/>
            <person name="Van De Peer Y."/>
            <person name="Liu Z.-J."/>
        </authorList>
    </citation>
    <scope>NUCLEOTIDE SEQUENCE</scope>
    <source>
        <strain evidence="4">CP</strain>
        <tissue evidence="4">Leaves</tissue>
    </source>
</reference>
<dbReference type="GO" id="GO:0005737">
    <property type="term" value="C:cytoplasm"/>
    <property type="evidence" value="ECO:0007669"/>
    <property type="project" value="TreeGrafter"/>
</dbReference>
<protein>
    <submittedName>
        <fullName evidence="4">Uncharacterized protein</fullName>
    </submittedName>
</protein>
<keyword evidence="3" id="KW-0560">Oxidoreductase</keyword>
<keyword evidence="2" id="KW-0274">FAD</keyword>
<evidence type="ECO:0000256" key="3">
    <source>
        <dbReference type="ARBA" id="ARBA00023002"/>
    </source>
</evidence>
<dbReference type="PANTHER" id="PTHR43557">
    <property type="entry name" value="APOPTOSIS-INDUCING FACTOR 1"/>
    <property type="match status" value="1"/>
</dbReference>
<dbReference type="EMBL" id="JAUJYO010000019">
    <property type="protein sequence ID" value="KAK1287824.1"/>
    <property type="molecule type" value="Genomic_DNA"/>
</dbReference>
<accession>A0AAV9CHJ5</accession>